<organism evidence="1 2">
    <name type="scientific">Lactococcus lactis subsp. lactis</name>
    <name type="common">Streptococcus lactis</name>
    <dbReference type="NCBI Taxonomy" id="1360"/>
    <lineage>
        <taxon>Bacteria</taxon>
        <taxon>Bacillati</taxon>
        <taxon>Bacillota</taxon>
        <taxon>Bacilli</taxon>
        <taxon>Lactobacillales</taxon>
        <taxon>Streptococcaceae</taxon>
        <taxon>Lactococcus</taxon>
    </lineage>
</organism>
<sequence>MSGSLSINGVIIKNPKTFKVGYQTIDADSSGRNANGEMVRDIIAQKVKLEIEWGPLDDSTASALLKAIKGEFFTLNYPDAETGGQLTKTFYSGDRSLPSYSWNDKFTKIKWESFSANFIEK</sequence>
<protein>
    <submittedName>
        <fullName evidence="1">Prophage protein</fullName>
    </submittedName>
</protein>
<dbReference type="EMBL" id="LKLS01000003">
    <property type="protein sequence ID" value="KSU22678.1"/>
    <property type="molecule type" value="Genomic_DNA"/>
</dbReference>
<dbReference type="Pfam" id="PF20458">
    <property type="entry name" value="DUF6711"/>
    <property type="match status" value="1"/>
</dbReference>
<evidence type="ECO:0000313" key="2">
    <source>
        <dbReference type="Proteomes" id="UP000053612"/>
    </source>
</evidence>
<dbReference type="RefSeq" id="WP_058224455.1">
    <property type="nucleotide sequence ID" value="NZ_LKLS01000003.1"/>
</dbReference>
<evidence type="ECO:0000313" key="1">
    <source>
        <dbReference type="EMBL" id="KSU22678.1"/>
    </source>
</evidence>
<gene>
    <name evidence="1" type="ORF">LMG9449_0113</name>
</gene>
<dbReference type="AlphaFoldDB" id="A0A0V8EA29"/>
<comment type="caution">
    <text evidence="1">The sequence shown here is derived from an EMBL/GenBank/DDBJ whole genome shotgun (WGS) entry which is preliminary data.</text>
</comment>
<dbReference type="PATRIC" id="fig|1360.109.peg.1931"/>
<accession>A0A0V8EA29</accession>
<dbReference type="Proteomes" id="UP000053612">
    <property type="component" value="Unassembled WGS sequence"/>
</dbReference>
<name>A0A0V8EA29_LACLL</name>
<reference evidence="2" key="1">
    <citation type="submission" date="2015-10" db="EMBL/GenBank/DDBJ databases">
        <title>Draft Genome Sequences of 11 Lactococcus lactis subspecies cremoris strains.</title>
        <authorList>
            <person name="Wels M."/>
            <person name="Backus L."/>
            <person name="Boekhorst J."/>
            <person name="Dijkstra A."/>
            <person name="Beerthuizen M."/>
            <person name="Kelly W."/>
            <person name="Siezen R."/>
            <person name="Bachmann H."/>
            <person name="Van Hijum S."/>
        </authorList>
    </citation>
    <scope>NUCLEOTIDE SEQUENCE [LARGE SCALE GENOMIC DNA]</scope>
    <source>
        <strain evidence="2">LMG9449</strain>
    </source>
</reference>
<proteinExistence type="predicted"/>
<dbReference type="InterPro" id="IPR046557">
    <property type="entry name" value="DUF6711"/>
</dbReference>